<dbReference type="PANTHER" id="PTHR30349:SF64">
    <property type="entry name" value="PROPHAGE INTEGRASE INTD-RELATED"/>
    <property type="match status" value="1"/>
</dbReference>
<dbReference type="GO" id="GO:0015074">
    <property type="term" value="P:DNA integration"/>
    <property type="evidence" value="ECO:0007669"/>
    <property type="project" value="UniProtKB-KW"/>
</dbReference>
<name>A0AAU8DKP8_9ACTN</name>
<dbReference type="InterPro" id="IPR050090">
    <property type="entry name" value="Tyrosine_recombinase_XerCD"/>
</dbReference>
<dbReference type="Gene3D" id="1.10.443.10">
    <property type="entry name" value="Intergrase catalytic core"/>
    <property type="match status" value="1"/>
</dbReference>
<evidence type="ECO:0000259" key="6">
    <source>
        <dbReference type="PROSITE" id="PS51898"/>
    </source>
</evidence>
<dbReference type="EMBL" id="CP159218">
    <property type="protein sequence ID" value="XCG62321.1"/>
    <property type="molecule type" value="Genomic_DNA"/>
</dbReference>
<gene>
    <name evidence="8" type="ORF">ABLG96_13750</name>
</gene>
<evidence type="ECO:0000256" key="3">
    <source>
        <dbReference type="ARBA" id="ARBA00023125"/>
    </source>
</evidence>
<feature type="domain" description="Core-binding (CB)" evidence="7">
    <location>
        <begin position="80"/>
        <end position="158"/>
    </location>
</feature>
<accession>A0AAU8DKP8</accession>
<evidence type="ECO:0000256" key="4">
    <source>
        <dbReference type="ARBA" id="ARBA00023172"/>
    </source>
</evidence>
<dbReference type="InterPro" id="IPR013762">
    <property type="entry name" value="Integrase-like_cat_sf"/>
</dbReference>
<dbReference type="GO" id="GO:0003677">
    <property type="term" value="F:DNA binding"/>
    <property type="evidence" value="ECO:0007669"/>
    <property type="project" value="UniProtKB-UniRule"/>
</dbReference>
<dbReference type="PROSITE" id="PS51900">
    <property type="entry name" value="CB"/>
    <property type="match status" value="1"/>
</dbReference>
<dbReference type="InterPro" id="IPR002104">
    <property type="entry name" value="Integrase_catalytic"/>
</dbReference>
<organism evidence="8">
    <name type="scientific">Nakamurella sp. A5-74</name>
    <dbReference type="NCBI Taxonomy" id="3158264"/>
    <lineage>
        <taxon>Bacteria</taxon>
        <taxon>Bacillati</taxon>
        <taxon>Actinomycetota</taxon>
        <taxon>Actinomycetes</taxon>
        <taxon>Nakamurellales</taxon>
        <taxon>Nakamurellaceae</taxon>
        <taxon>Nakamurella</taxon>
    </lineage>
</organism>
<keyword evidence="2" id="KW-0229">DNA integration</keyword>
<dbReference type="GO" id="GO:0006310">
    <property type="term" value="P:DNA recombination"/>
    <property type="evidence" value="ECO:0007669"/>
    <property type="project" value="UniProtKB-KW"/>
</dbReference>
<dbReference type="InterPro" id="IPR010998">
    <property type="entry name" value="Integrase_recombinase_N"/>
</dbReference>
<dbReference type="RefSeq" id="WP_353647936.1">
    <property type="nucleotide sequence ID" value="NZ_CP159218.1"/>
</dbReference>
<dbReference type="InterPro" id="IPR058717">
    <property type="entry name" value="Phage_L5_Integrase_N"/>
</dbReference>
<dbReference type="Pfam" id="PF14659">
    <property type="entry name" value="Phage_int_SAM_3"/>
    <property type="match status" value="1"/>
</dbReference>
<dbReference type="InterPro" id="IPR011010">
    <property type="entry name" value="DNA_brk_join_enz"/>
</dbReference>
<reference evidence="8" key="1">
    <citation type="submission" date="2024-05" db="EMBL/GenBank/DDBJ databases">
        <authorList>
            <person name="Cai S.Y."/>
            <person name="Jin L.M."/>
            <person name="Li H.R."/>
        </authorList>
    </citation>
    <scope>NUCLEOTIDE SEQUENCE</scope>
    <source>
        <strain evidence="8">A5-74</strain>
    </source>
</reference>
<dbReference type="PROSITE" id="PS51898">
    <property type="entry name" value="TYR_RECOMBINASE"/>
    <property type="match status" value="1"/>
</dbReference>
<dbReference type="Pfam" id="PF26003">
    <property type="entry name" value="Integrase_N_phage"/>
    <property type="match status" value="1"/>
</dbReference>
<keyword evidence="4" id="KW-0233">DNA recombination</keyword>
<dbReference type="CDD" id="cd01189">
    <property type="entry name" value="INT_ICEBs1_C_like"/>
    <property type="match status" value="1"/>
</dbReference>
<dbReference type="AlphaFoldDB" id="A0AAU8DKP8"/>
<evidence type="ECO:0000313" key="8">
    <source>
        <dbReference type="EMBL" id="XCG62321.1"/>
    </source>
</evidence>
<evidence type="ECO:0000256" key="1">
    <source>
        <dbReference type="ARBA" id="ARBA00008857"/>
    </source>
</evidence>
<comment type="similarity">
    <text evidence="1">Belongs to the 'phage' integrase family.</text>
</comment>
<evidence type="ECO:0000256" key="5">
    <source>
        <dbReference type="PROSITE-ProRule" id="PRU01248"/>
    </source>
</evidence>
<evidence type="ECO:0000256" key="2">
    <source>
        <dbReference type="ARBA" id="ARBA00022908"/>
    </source>
</evidence>
<dbReference type="PANTHER" id="PTHR30349">
    <property type="entry name" value="PHAGE INTEGRASE-RELATED"/>
    <property type="match status" value="1"/>
</dbReference>
<protein>
    <submittedName>
        <fullName evidence="8">Site-specific integrase</fullName>
    </submittedName>
</protein>
<dbReference type="InterPro" id="IPR044068">
    <property type="entry name" value="CB"/>
</dbReference>
<dbReference type="Gene3D" id="1.10.150.130">
    <property type="match status" value="1"/>
</dbReference>
<feature type="domain" description="Tyr recombinase" evidence="6">
    <location>
        <begin position="180"/>
        <end position="386"/>
    </location>
</feature>
<dbReference type="SUPFAM" id="SSF56349">
    <property type="entry name" value="DNA breaking-rejoining enzymes"/>
    <property type="match status" value="1"/>
</dbReference>
<keyword evidence="3 5" id="KW-0238">DNA-binding</keyword>
<dbReference type="Pfam" id="PF00589">
    <property type="entry name" value="Phage_integrase"/>
    <property type="match status" value="1"/>
</dbReference>
<evidence type="ECO:0000259" key="7">
    <source>
        <dbReference type="PROSITE" id="PS51900"/>
    </source>
</evidence>
<proteinExistence type="inferred from homology"/>
<dbReference type="InterPro" id="IPR004107">
    <property type="entry name" value="Integrase_SAM-like_N"/>
</dbReference>
<sequence>MMTSRKVKKPAKRGFGSISLLPSGKYRARYTGPDAAWHNAPHTFVAKMDAEGWLAGEARMISGGEWISPAARVQARETVVLFGAYAEGWLSARTLKPRTREHYQSLLTRIILPTFTSVRVRSITPEQVRAWHTAIGAEAPTQRAHAYSLLRAILKDAVADELLTSNPCHIRGAGNSKRVHKVELLTAEQVDALAAAMPARLQLMTLFAAWCGLRFGELVELRRSDIDVTNMTIKVRRGAVQVKGATVVGSPKSDAGIRDVAIPPHLEAAVREHLGSFVTGRDGLLFPGTSGRTLRPSVLYGKAPVVTVDATTGEHSVKAGWGFYAARAAIGKPALRWHDLRHTGAVLSVHSGATLADVMSRLGHSTPGAAMRYQHAASGRDAEIAARMSATVAGSA</sequence>